<evidence type="ECO:0000313" key="3">
    <source>
        <dbReference type="EMBL" id="KAH3787155.1"/>
    </source>
</evidence>
<dbReference type="AlphaFoldDB" id="A0A9D4EZZ2"/>
<reference evidence="3" key="1">
    <citation type="journal article" date="2019" name="bioRxiv">
        <title>The Genome of the Zebra Mussel, Dreissena polymorpha: A Resource for Invasive Species Research.</title>
        <authorList>
            <person name="McCartney M.A."/>
            <person name="Auch B."/>
            <person name="Kono T."/>
            <person name="Mallez S."/>
            <person name="Zhang Y."/>
            <person name="Obille A."/>
            <person name="Becker A."/>
            <person name="Abrahante J.E."/>
            <person name="Garbe J."/>
            <person name="Badalamenti J.P."/>
            <person name="Herman A."/>
            <person name="Mangelson H."/>
            <person name="Liachko I."/>
            <person name="Sullivan S."/>
            <person name="Sone E.D."/>
            <person name="Koren S."/>
            <person name="Silverstein K.A.T."/>
            <person name="Beckman K.B."/>
            <person name="Gohl D.M."/>
        </authorList>
    </citation>
    <scope>NUCLEOTIDE SEQUENCE</scope>
    <source>
        <strain evidence="3">Duluth1</strain>
        <tissue evidence="3">Whole animal</tissue>
    </source>
</reference>
<comment type="caution">
    <text evidence="3">The sequence shown here is derived from an EMBL/GenBank/DDBJ whole genome shotgun (WGS) entry which is preliminary data.</text>
</comment>
<dbReference type="PANTHER" id="PTHR46534">
    <property type="entry name" value="IGGFC_BINDING DOMAIN-CONTAINING PROTEIN"/>
    <property type="match status" value="1"/>
</dbReference>
<keyword evidence="4" id="KW-1185">Reference proteome</keyword>
<dbReference type="Pfam" id="PF17517">
    <property type="entry name" value="IgGFc_binding"/>
    <property type="match status" value="1"/>
</dbReference>
<reference evidence="3" key="2">
    <citation type="submission" date="2020-11" db="EMBL/GenBank/DDBJ databases">
        <authorList>
            <person name="McCartney M.A."/>
            <person name="Auch B."/>
            <person name="Kono T."/>
            <person name="Mallez S."/>
            <person name="Becker A."/>
            <person name="Gohl D.M."/>
            <person name="Silverstein K.A.T."/>
            <person name="Koren S."/>
            <person name="Bechman K.B."/>
            <person name="Herman A."/>
            <person name="Abrahante J.E."/>
            <person name="Garbe J."/>
        </authorList>
    </citation>
    <scope>NUCLEOTIDE SEQUENCE</scope>
    <source>
        <strain evidence="3">Duluth1</strain>
        <tissue evidence="3">Whole animal</tissue>
    </source>
</reference>
<dbReference type="EMBL" id="JAIWYP010000008">
    <property type="protein sequence ID" value="KAH3787155.1"/>
    <property type="molecule type" value="Genomic_DNA"/>
</dbReference>
<dbReference type="InterPro" id="IPR035234">
    <property type="entry name" value="IgGFc-bd_N"/>
</dbReference>
<feature type="chain" id="PRO_5038758916" description="IgGFc-binding protein N-terminal domain-containing protein" evidence="1">
    <location>
        <begin position="20"/>
        <end position="538"/>
    </location>
</feature>
<protein>
    <recommendedName>
        <fullName evidence="2">IgGFc-binding protein N-terminal domain-containing protein</fullName>
    </recommendedName>
</protein>
<evidence type="ECO:0000259" key="2">
    <source>
        <dbReference type="Pfam" id="PF17517"/>
    </source>
</evidence>
<dbReference type="Proteomes" id="UP000828390">
    <property type="component" value="Unassembled WGS sequence"/>
</dbReference>
<feature type="domain" description="IgGFc-binding protein N-terminal" evidence="2">
    <location>
        <begin position="121"/>
        <end position="328"/>
    </location>
</feature>
<keyword evidence="1" id="KW-0732">Signal</keyword>
<name>A0A9D4EZZ2_DREPO</name>
<organism evidence="3 4">
    <name type="scientific">Dreissena polymorpha</name>
    <name type="common">Zebra mussel</name>
    <name type="synonym">Mytilus polymorpha</name>
    <dbReference type="NCBI Taxonomy" id="45954"/>
    <lineage>
        <taxon>Eukaryota</taxon>
        <taxon>Metazoa</taxon>
        <taxon>Spiralia</taxon>
        <taxon>Lophotrochozoa</taxon>
        <taxon>Mollusca</taxon>
        <taxon>Bivalvia</taxon>
        <taxon>Autobranchia</taxon>
        <taxon>Heteroconchia</taxon>
        <taxon>Euheterodonta</taxon>
        <taxon>Imparidentia</taxon>
        <taxon>Neoheterodontei</taxon>
        <taxon>Myida</taxon>
        <taxon>Dreissenoidea</taxon>
        <taxon>Dreissenidae</taxon>
        <taxon>Dreissena</taxon>
    </lineage>
</organism>
<accession>A0A9D4EZZ2</accession>
<sequence length="538" mass="58283">MLRLLFISVLVGLTQFAVAKKTYHTALLYLNATDDSTANVSLKISTTHKLVDQSCTIISNAPLQANTYDEKDCASVLHPGLGISMSGLRFAVDNDTDTTPVIVLQSYGKMQEGYAAIEDAHLGTEYYVGTYCSMQGYCQFAVTPVYNDTLVTVYLPDGKNGTLTCNNTNAANVVGVPVTLNELEVLRIESTQDLSGTRIVASKNIAVFVGTRHIQSSFMIEQIPPVNKWGTTFVFAPNPRNNAGDLMKIITKSVDTEVSISGFSSFIIPRNISSVERRIDWGMNSVVRTSRPVLVLHIMSVDLYNGTGNVVGLPSMVLVPDKDHWITSGSVKCPCDGALLVGNVIQASGTTPQYLNHSCSTNDPEKTMNLKHTVYATCNNASAFLLHSDWTSNTAADCLRTAAWAGDQIDNDCDGRVDEDTCTESDKQLVVNTTNKEGTSSGNTSVNIQGVKLIPVSVELLDNHSVAVIKLHTGASSTEDTVIMVTPLQIMVSSCSMSECKDIPQASNNGPLLKIHMRIRSEPDYINIWVCTCGMVIN</sequence>
<evidence type="ECO:0000313" key="4">
    <source>
        <dbReference type="Proteomes" id="UP000828390"/>
    </source>
</evidence>
<proteinExistence type="predicted"/>
<dbReference type="PANTHER" id="PTHR46534:SF3">
    <property type="entry name" value="IGGFC-BINDING PROTEIN-LIKE"/>
    <property type="match status" value="1"/>
</dbReference>
<gene>
    <name evidence="3" type="ORF">DPMN_165275</name>
</gene>
<feature type="signal peptide" evidence="1">
    <location>
        <begin position="1"/>
        <end position="19"/>
    </location>
</feature>
<evidence type="ECO:0000256" key="1">
    <source>
        <dbReference type="SAM" id="SignalP"/>
    </source>
</evidence>